<protein>
    <submittedName>
        <fullName evidence="1">Uncharacterized protein</fullName>
    </submittedName>
</protein>
<accession>A0A939KIR1</accession>
<reference evidence="1" key="1">
    <citation type="submission" date="2021-03" db="EMBL/GenBank/DDBJ databases">
        <title>Proteiniclasticum marinus sp. nov., isolated from tidal flat sediment.</title>
        <authorList>
            <person name="Namirimu T."/>
            <person name="Yang J.-A."/>
            <person name="Yang S.-H."/>
            <person name="Kim Y.-J."/>
            <person name="Kwon K.K."/>
        </authorList>
    </citation>
    <scope>NUCLEOTIDE SEQUENCE</scope>
    <source>
        <strain evidence="1">SCR006</strain>
    </source>
</reference>
<proteinExistence type="predicted"/>
<organism evidence="1 2">
    <name type="scientific">Proteiniclasticum aestuarii</name>
    <dbReference type="NCBI Taxonomy" id="2817862"/>
    <lineage>
        <taxon>Bacteria</taxon>
        <taxon>Bacillati</taxon>
        <taxon>Bacillota</taxon>
        <taxon>Clostridia</taxon>
        <taxon>Eubacteriales</taxon>
        <taxon>Clostridiaceae</taxon>
        <taxon>Proteiniclasticum</taxon>
    </lineage>
</organism>
<dbReference type="Proteomes" id="UP000664218">
    <property type="component" value="Unassembled WGS sequence"/>
</dbReference>
<evidence type="ECO:0000313" key="2">
    <source>
        <dbReference type="Proteomes" id="UP000664218"/>
    </source>
</evidence>
<dbReference type="EMBL" id="JAFNJU010000003">
    <property type="protein sequence ID" value="MBO1264403.1"/>
    <property type="molecule type" value="Genomic_DNA"/>
</dbReference>
<dbReference type="AlphaFoldDB" id="A0A939KIR1"/>
<gene>
    <name evidence="1" type="ORF">J3A84_05025</name>
</gene>
<sequence length="76" mass="8908">MEFSKEELKKLIKYVRSAKDQAVELHEAMIDIETYGEVDHDGMPVVNSLELKEDIRDMENLIEKIETGLNKDWTRV</sequence>
<keyword evidence="2" id="KW-1185">Reference proteome</keyword>
<comment type="caution">
    <text evidence="1">The sequence shown here is derived from an EMBL/GenBank/DDBJ whole genome shotgun (WGS) entry which is preliminary data.</text>
</comment>
<evidence type="ECO:0000313" key="1">
    <source>
        <dbReference type="EMBL" id="MBO1264403.1"/>
    </source>
</evidence>
<name>A0A939KIR1_9CLOT</name>
<dbReference type="RefSeq" id="WP_207598917.1">
    <property type="nucleotide sequence ID" value="NZ_JAFNJU010000003.1"/>
</dbReference>